<dbReference type="GO" id="GO:0110078">
    <property type="term" value="C:TTT Hsp90 cochaperone complex"/>
    <property type="evidence" value="ECO:0007669"/>
    <property type="project" value="InterPro"/>
</dbReference>
<dbReference type="AlphaFoldDB" id="A0A0D7BNR3"/>
<dbReference type="PANTHER" id="PTHR32226:SF2">
    <property type="entry name" value="TELO2-INTERACTING PROTEIN 2"/>
    <property type="match status" value="1"/>
</dbReference>
<dbReference type="STRING" id="1314674.A0A0D7BNR3"/>
<gene>
    <name evidence="2" type="ORF">CYLTODRAFT_418536</name>
</gene>
<keyword evidence="3" id="KW-1185">Reference proteome</keyword>
<evidence type="ECO:0000313" key="3">
    <source>
        <dbReference type="Proteomes" id="UP000054007"/>
    </source>
</evidence>
<sequence length="431" mass="48560">MLVSELSASLTIPPEFSKLNALDEDDTALELQRWKQGVAAKLDELRKMIQDASELSMDDRADAISSTVAFSFEKKPWVTSHAHDIAVAILGRFEPDVQLLRHILLRNVKPVFSHNLHPHINPESGRKLSRPAGGQMATSDYYEDQTWKQNLAAGYIVEYVVQHLKAEDYETIWPLLIPPLMTILDDYQVPYKLHSVIILRQMLQNLSASLLRRTGLDVLLTQSLTTCLGQLDSPESPTLVKEVVLVWLQLTLMTTDEGSIQRFDSLCALLGDRIIGSVWFYGSQYPDVILATLDILPDIIRALGIGSARFLKALMHQLLHPLLTKDAPSLRLAQLQARSLNVVIVVIQECAPRMASWKIKILDAVCRCWVSIKEVDSIGLYEDSPEREEVKTRLRGVCKELARTCPTLLENEYKKILTLDEQMFGELLAGL</sequence>
<protein>
    <recommendedName>
        <fullName evidence="4">ARM repeat-containing protein</fullName>
    </recommendedName>
</protein>
<dbReference type="OrthoDB" id="6417021at2759"/>
<dbReference type="Gene3D" id="1.25.10.10">
    <property type="entry name" value="Leucine-rich Repeat Variant"/>
    <property type="match status" value="1"/>
</dbReference>
<dbReference type="InterPro" id="IPR011989">
    <property type="entry name" value="ARM-like"/>
</dbReference>
<organism evidence="2 3">
    <name type="scientific">Cylindrobasidium torrendii FP15055 ss-10</name>
    <dbReference type="NCBI Taxonomy" id="1314674"/>
    <lineage>
        <taxon>Eukaryota</taxon>
        <taxon>Fungi</taxon>
        <taxon>Dikarya</taxon>
        <taxon>Basidiomycota</taxon>
        <taxon>Agaricomycotina</taxon>
        <taxon>Agaricomycetes</taxon>
        <taxon>Agaricomycetidae</taxon>
        <taxon>Agaricales</taxon>
        <taxon>Marasmiineae</taxon>
        <taxon>Physalacriaceae</taxon>
        <taxon>Cylindrobasidium</taxon>
    </lineage>
</organism>
<reference evidence="2 3" key="1">
    <citation type="journal article" date="2015" name="Fungal Genet. Biol.">
        <title>Evolution of novel wood decay mechanisms in Agaricales revealed by the genome sequences of Fistulina hepatica and Cylindrobasidium torrendii.</title>
        <authorList>
            <person name="Floudas D."/>
            <person name="Held B.W."/>
            <person name="Riley R."/>
            <person name="Nagy L.G."/>
            <person name="Koehler G."/>
            <person name="Ransdell A.S."/>
            <person name="Younus H."/>
            <person name="Chow J."/>
            <person name="Chiniquy J."/>
            <person name="Lipzen A."/>
            <person name="Tritt A."/>
            <person name="Sun H."/>
            <person name="Haridas S."/>
            <person name="LaButti K."/>
            <person name="Ohm R.A."/>
            <person name="Kues U."/>
            <person name="Blanchette R.A."/>
            <person name="Grigoriev I.V."/>
            <person name="Minto R.E."/>
            <person name="Hibbett D.S."/>
        </authorList>
    </citation>
    <scope>NUCLEOTIDE SEQUENCE [LARGE SCALE GENOMIC DNA]</scope>
    <source>
        <strain evidence="2 3">FP15055 ss-10</strain>
    </source>
</reference>
<evidence type="ECO:0000313" key="2">
    <source>
        <dbReference type="EMBL" id="KIY71824.1"/>
    </source>
</evidence>
<evidence type="ECO:0000256" key="1">
    <source>
        <dbReference type="ARBA" id="ARBA00034736"/>
    </source>
</evidence>
<comment type="similarity">
    <text evidence="1">Belongs to the TTI2 family.</text>
</comment>
<dbReference type="EMBL" id="KN880450">
    <property type="protein sequence ID" value="KIY71824.1"/>
    <property type="molecule type" value="Genomic_DNA"/>
</dbReference>
<evidence type="ECO:0008006" key="4">
    <source>
        <dbReference type="Google" id="ProtNLM"/>
    </source>
</evidence>
<name>A0A0D7BNR3_9AGAR</name>
<dbReference type="GO" id="GO:0005634">
    <property type="term" value="C:nucleus"/>
    <property type="evidence" value="ECO:0007669"/>
    <property type="project" value="TreeGrafter"/>
</dbReference>
<dbReference type="GO" id="GO:0005829">
    <property type="term" value="C:cytosol"/>
    <property type="evidence" value="ECO:0007669"/>
    <property type="project" value="TreeGrafter"/>
</dbReference>
<dbReference type="Proteomes" id="UP000054007">
    <property type="component" value="Unassembled WGS sequence"/>
</dbReference>
<dbReference type="InterPro" id="IPR016024">
    <property type="entry name" value="ARM-type_fold"/>
</dbReference>
<proteinExistence type="inferred from homology"/>
<dbReference type="Pfam" id="PF10521">
    <property type="entry name" value="Tti2"/>
    <property type="match status" value="1"/>
</dbReference>
<dbReference type="InterPro" id="IPR018870">
    <property type="entry name" value="Tti2"/>
</dbReference>
<dbReference type="PANTHER" id="PTHR32226">
    <property type="entry name" value="TELO2-INTERACTING PROTEIN 2"/>
    <property type="match status" value="1"/>
</dbReference>
<accession>A0A0D7BNR3</accession>
<dbReference type="SUPFAM" id="SSF48371">
    <property type="entry name" value="ARM repeat"/>
    <property type="match status" value="1"/>
</dbReference>